<reference evidence="2" key="1">
    <citation type="journal article" date="2019" name="Nat. Commun.">
        <title>Expansion of phycobilisome linker gene families in mesophilic red algae.</title>
        <authorList>
            <person name="Lee J."/>
            <person name="Kim D."/>
            <person name="Bhattacharya D."/>
            <person name="Yoon H.S."/>
        </authorList>
    </citation>
    <scope>NUCLEOTIDE SEQUENCE [LARGE SCALE GENOMIC DNA]</scope>
    <source>
        <strain evidence="2">CCMP 1328</strain>
    </source>
</reference>
<name>A0A5J4YVL0_PORPP</name>
<evidence type="ECO:0000313" key="2">
    <source>
        <dbReference type="Proteomes" id="UP000324585"/>
    </source>
</evidence>
<sequence length="278" mass="32497">MKVYEGQVWVLDFDGVICDSVEESTIAAFRTARRVWPEVLDVPRLLGDEPPAWMMRRMEELRCVVEHGYENVLLIRLLWEEQRVSETSTKGTHALRPKEIIYNWAFLKETLVIRWKCDTQALSDEFAFTRDEWIKRDRLSWLARNRLYPGVKPALLTAPSPVYICTTKHSRFVHELLQSFGITNIEEKNIFGLGSGPKAEVVANIARRHPQMYIHFIEDRLEALLETMELFLTVGMMHRLSLHFAVWGYNVYDSHIKAERYSPIIELLDLDAFISRVS</sequence>
<accession>A0A5J4YVL0</accession>
<dbReference type="SUPFAM" id="SSF56784">
    <property type="entry name" value="HAD-like"/>
    <property type="match status" value="1"/>
</dbReference>
<evidence type="ECO:0008006" key="3">
    <source>
        <dbReference type="Google" id="ProtNLM"/>
    </source>
</evidence>
<dbReference type="Proteomes" id="UP000324585">
    <property type="component" value="Unassembled WGS sequence"/>
</dbReference>
<dbReference type="EMBL" id="VRMN01000003">
    <property type="protein sequence ID" value="KAA8495539.1"/>
    <property type="molecule type" value="Genomic_DNA"/>
</dbReference>
<gene>
    <name evidence="1" type="ORF">FVE85_1694</name>
</gene>
<dbReference type="AlphaFoldDB" id="A0A5J4YVL0"/>
<protein>
    <recommendedName>
        <fullName evidence="3">Phosphoglycolate phosphatase</fullName>
    </recommendedName>
</protein>
<comment type="caution">
    <text evidence="1">The sequence shown here is derived from an EMBL/GenBank/DDBJ whole genome shotgun (WGS) entry which is preliminary data.</text>
</comment>
<evidence type="ECO:0000313" key="1">
    <source>
        <dbReference type="EMBL" id="KAA8495539.1"/>
    </source>
</evidence>
<proteinExistence type="predicted"/>
<dbReference type="OrthoDB" id="417952at2759"/>
<keyword evidence="2" id="KW-1185">Reference proteome</keyword>
<organism evidence="1 2">
    <name type="scientific">Porphyridium purpureum</name>
    <name type="common">Red alga</name>
    <name type="synonym">Porphyridium cruentum</name>
    <dbReference type="NCBI Taxonomy" id="35688"/>
    <lineage>
        <taxon>Eukaryota</taxon>
        <taxon>Rhodophyta</taxon>
        <taxon>Bangiophyceae</taxon>
        <taxon>Porphyridiales</taxon>
        <taxon>Porphyridiaceae</taxon>
        <taxon>Porphyridium</taxon>
    </lineage>
</organism>
<dbReference type="InterPro" id="IPR036412">
    <property type="entry name" value="HAD-like_sf"/>
</dbReference>